<reference evidence="1" key="1">
    <citation type="submission" date="2023-01" db="EMBL/GenBank/DDBJ databases">
        <title>Genome assembly of the deep-sea coral Lophelia pertusa.</title>
        <authorList>
            <person name="Herrera S."/>
            <person name="Cordes E."/>
        </authorList>
    </citation>
    <scope>NUCLEOTIDE SEQUENCE</scope>
    <source>
        <strain evidence="1">USNM1676648</strain>
        <tissue evidence="1">Polyp</tissue>
    </source>
</reference>
<dbReference type="EMBL" id="MU826829">
    <property type="protein sequence ID" value="KAJ7373937.1"/>
    <property type="molecule type" value="Genomic_DNA"/>
</dbReference>
<dbReference type="Proteomes" id="UP001163046">
    <property type="component" value="Unassembled WGS sequence"/>
</dbReference>
<gene>
    <name evidence="1" type="ORF">OS493_009264</name>
</gene>
<sequence>MTNCVKGVFTESGCDLANSAVSQSSRNSCADPSKTPEVKCHLNGSECDGNTHVSNGEPLRDFPVSKDTPRPFEGHANNAVDSQWSVTDCSSNVTLSGLLPHTSAVTAVTTNDQTCSVKKPTQSSQEATKGLS</sequence>
<dbReference type="AlphaFoldDB" id="A0A9W9Z2I5"/>
<name>A0A9W9Z2I5_9CNID</name>
<evidence type="ECO:0000313" key="1">
    <source>
        <dbReference type="EMBL" id="KAJ7373937.1"/>
    </source>
</evidence>
<keyword evidence="2" id="KW-1185">Reference proteome</keyword>
<proteinExistence type="predicted"/>
<evidence type="ECO:0000313" key="2">
    <source>
        <dbReference type="Proteomes" id="UP001163046"/>
    </source>
</evidence>
<accession>A0A9W9Z2I5</accession>
<organism evidence="1 2">
    <name type="scientific">Desmophyllum pertusum</name>
    <dbReference type="NCBI Taxonomy" id="174260"/>
    <lineage>
        <taxon>Eukaryota</taxon>
        <taxon>Metazoa</taxon>
        <taxon>Cnidaria</taxon>
        <taxon>Anthozoa</taxon>
        <taxon>Hexacorallia</taxon>
        <taxon>Scleractinia</taxon>
        <taxon>Caryophylliina</taxon>
        <taxon>Caryophylliidae</taxon>
        <taxon>Desmophyllum</taxon>
    </lineage>
</organism>
<comment type="caution">
    <text evidence="1">The sequence shown here is derived from an EMBL/GenBank/DDBJ whole genome shotgun (WGS) entry which is preliminary data.</text>
</comment>
<protein>
    <submittedName>
        <fullName evidence="1">Uncharacterized protein</fullName>
    </submittedName>
</protein>